<dbReference type="Proteomes" id="UP000322139">
    <property type="component" value="Unassembled WGS sequence"/>
</dbReference>
<name>A0A5D4RGK6_9BACI</name>
<dbReference type="EMBL" id="VTER01000003">
    <property type="protein sequence ID" value="TYS50427.1"/>
    <property type="molecule type" value="Genomic_DNA"/>
</dbReference>
<feature type="signal peptide" evidence="1">
    <location>
        <begin position="1"/>
        <end position="23"/>
    </location>
</feature>
<dbReference type="AlphaFoldDB" id="A0A5D4RGK6"/>
<dbReference type="Gene3D" id="2.40.50.140">
    <property type="entry name" value="Nucleic acid-binding proteins"/>
    <property type="match status" value="1"/>
</dbReference>
<accession>A0A5D4RGK6</accession>
<evidence type="ECO:0000256" key="1">
    <source>
        <dbReference type="SAM" id="SignalP"/>
    </source>
</evidence>
<evidence type="ECO:0000313" key="3">
    <source>
        <dbReference type="Proteomes" id="UP000322139"/>
    </source>
</evidence>
<reference evidence="2 3" key="1">
    <citation type="submission" date="2019-08" db="EMBL/GenBank/DDBJ databases">
        <title>Bacillus genomes from the desert of Cuatro Cienegas, Coahuila.</title>
        <authorList>
            <person name="Olmedo-Alvarez G."/>
        </authorList>
    </citation>
    <scope>NUCLEOTIDE SEQUENCE [LARGE SCALE GENOMIC DNA]</scope>
    <source>
        <strain evidence="2 3">CH446_14T</strain>
    </source>
</reference>
<dbReference type="Pfam" id="PF11518">
    <property type="entry name" value="DUF3221"/>
    <property type="match status" value="1"/>
</dbReference>
<dbReference type="RefSeq" id="WP_022544455.1">
    <property type="nucleotide sequence ID" value="NZ_VTER01000003.1"/>
</dbReference>
<keyword evidence="1" id="KW-0732">Signal</keyword>
<sequence length="111" mass="12210">MTTIRTLLKFCCLLLLSACTLGAVQEEGYIISKSDSEIWVVPANEKEIEEEEFEELAETFGGEGTYFKITSLDSKLRDKLKAGQKVIVYYNGNKATSAPGQAGAIKVKIVK</sequence>
<organism evidence="2 3">
    <name type="scientific">Bacillus infantis</name>
    <dbReference type="NCBI Taxonomy" id="324767"/>
    <lineage>
        <taxon>Bacteria</taxon>
        <taxon>Bacillati</taxon>
        <taxon>Bacillota</taxon>
        <taxon>Bacilli</taxon>
        <taxon>Bacillales</taxon>
        <taxon>Bacillaceae</taxon>
        <taxon>Bacillus</taxon>
    </lineage>
</organism>
<dbReference type="InterPro" id="IPR012340">
    <property type="entry name" value="NA-bd_OB-fold"/>
</dbReference>
<feature type="chain" id="PRO_5022857561" evidence="1">
    <location>
        <begin position="24"/>
        <end position="111"/>
    </location>
</feature>
<comment type="caution">
    <text evidence="2">The sequence shown here is derived from an EMBL/GenBank/DDBJ whole genome shotgun (WGS) entry which is preliminary data.</text>
</comment>
<protein>
    <submittedName>
        <fullName evidence="2">DUF3221 domain-containing protein</fullName>
    </submittedName>
</protein>
<evidence type="ECO:0000313" key="2">
    <source>
        <dbReference type="EMBL" id="TYS50427.1"/>
    </source>
</evidence>
<dbReference type="InterPro" id="IPR021598">
    <property type="entry name" value="DUF3221"/>
</dbReference>
<gene>
    <name evidence="2" type="ORF">FZD51_07775</name>
</gene>
<proteinExistence type="predicted"/>